<evidence type="ECO:0000256" key="3">
    <source>
        <dbReference type="ARBA" id="ARBA00022553"/>
    </source>
</evidence>
<dbReference type="Pfam" id="PF00512">
    <property type="entry name" value="HisKA"/>
    <property type="match status" value="1"/>
</dbReference>
<dbReference type="Pfam" id="PF02518">
    <property type="entry name" value="HATPase_c"/>
    <property type="match status" value="1"/>
</dbReference>
<keyword evidence="4" id="KW-0808">Transferase</keyword>
<comment type="catalytic activity">
    <reaction evidence="1">
        <text>ATP + protein L-histidine = ADP + protein N-phospho-L-histidine.</text>
        <dbReference type="EC" id="2.7.13.3"/>
    </reaction>
</comment>
<feature type="transmembrane region" description="Helical" evidence="8">
    <location>
        <begin position="138"/>
        <end position="159"/>
    </location>
</feature>
<dbReference type="PROSITE" id="PS50109">
    <property type="entry name" value="HIS_KIN"/>
    <property type="match status" value="1"/>
</dbReference>
<dbReference type="EC" id="2.7.13.3" evidence="2"/>
<organism evidence="10 11">
    <name type="scientific">Oceanococcus atlanticus</name>
    <dbReference type="NCBI Taxonomy" id="1317117"/>
    <lineage>
        <taxon>Bacteria</taxon>
        <taxon>Pseudomonadati</taxon>
        <taxon>Pseudomonadota</taxon>
        <taxon>Gammaproteobacteria</taxon>
        <taxon>Chromatiales</taxon>
        <taxon>Oceanococcaceae</taxon>
        <taxon>Oceanococcus</taxon>
    </lineage>
</organism>
<dbReference type="InterPro" id="IPR036097">
    <property type="entry name" value="HisK_dim/P_sf"/>
</dbReference>
<dbReference type="Gene3D" id="3.30.565.10">
    <property type="entry name" value="Histidine kinase-like ATPase, C-terminal domain"/>
    <property type="match status" value="1"/>
</dbReference>
<feature type="domain" description="Histidine kinase" evidence="9">
    <location>
        <begin position="221"/>
        <end position="423"/>
    </location>
</feature>
<feature type="transmembrane region" description="Helical" evidence="8">
    <location>
        <begin position="16"/>
        <end position="36"/>
    </location>
</feature>
<evidence type="ECO:0000256" key="6">
    <source>
        <dbReference type="ARBA" id="ARBA00022777"/>
    </source>
</evidence>
<dbReference type="InterPro" id="IPR003594">
    <property type="entry name" value="HATPase_dom"/>
</dbReference>
<keyword evidence="3" id="KW-0597">Phosphoprotein</keyword>
<reference evidence="10 11" key="1">
    <citation type="submission" date="2013-04" db="EMBL/GenBank/DDBJ databases">
        <title>Oceanococcus atlanticus 22II-S10r2 Genome Sequencing.</title>
        <authorList>
            <person name="Lai Q."/>
            <person name="Li G."/>
            <person name="Shao Z."/>
        </authorList>
    </citation>
    <scope>NUCLEOTIDE SEQUENCE [LARGE SCALE GENOMIC DNA]</scope>
    <source>
        <strain evidence="10 11">22II-S10r2</strain>
    </source>
</reference>
<dbReference type="GO" id="GO:0000155">
    <property type="term" value="F:phosphorelay sensor kinase activity"/>
    <property type="evidence" value="ECO:0007669"/>
    <property type="project" value="InterPro"/>
</dbReference>
<evidence type="ECO:0000313" key="10">
    <source>
        <dbReference type="EMBL" id="ORE87336.1"/>
    </source>
</evidence>
<evidence type="ECO:0000259" key="9">
    <source>
        <dbReference type="PROSITE" id="PS50109"/>
    </source>
</evidence>
<dbReference type="Proteomes" id="UP000192342">
    <property type="component" value="Unassembled WGS sequence"/>
</dbReference>
<dbReference type="InterPro" id="IPR050428">
    <property type="entry name" value="TCS_sensor_his_kinase"/>
</dbReference>
<gene>
    <name evidence="10" type="ORF">ATO7_09852</name>
</gene>
<keyword evidence="5 8" id="KW-0812">Transmembrane</keyword>
<keyword evidence="6" id="KW-0418">Kinase</keyword>
<dbReference type="GO" id="GO:0005886">
    <property type="term" value="C:plasma membrane"/>
    <property type="evidence" value="ECO:0007669"/>
    <property type="project" value="TreeGrafter"/>
</dbReference>
<evidence type="ECO:0000313" key="11">
    <source>
        <dbReference type="Proteomes" id="UP000192342"/>
    </source>
</evidence>
<dbReference type="SUPFAM" id="SSF55874">
    <property type="entry name" value="ATPase domain of HSP90 chaperone/DNA topoisomerase II/histidine kinase"/>
    <property type="match status" value="1"/>
</dbReference>
<dbReference type="OrthoDB" id="9121563at2"/>
<proteinExistence type="predicted"/>
<dbReference type="InterPro" id="IPR005467">
    <property type="entry name" value="His_kinase_dom"/>
</dbReference>
<dbReference type="SMART" id="SM00388">
    <property type="entry name" value="HisKA"/>
    <property type="match status" value="1"/>
</dbReference>
<sequence>MIALWRNLRLGRQIQLTLLALLSLALLIYATLIIVASERLEHHLLDSLVSNEAELIRNRLLDDPGAQLPEQMLTLAWFAAGQRDDAPPALSGLPFGISHGVEMDGRRLHVLREDLSQGVLTVAVDISAIEARESTLQLVVVSGGFGLLVLLALAGRMLIRRLAMPLQSMAHELDALEPGQAAPAFLGRYNGVEAASIARALDAYIERLTTLIARERSFSAAASHELRTPLTVVRNALELVAMDDIPNPASRQALQRALRQAGRLSEILDGLMLLARDQDAVELDDCDAAVLLRECVDDLRDAQQKEVPIELDAPSSLRLNVLPAHWTVLVVNLIRNACEHGDGQAVAVSLSTRGLQVRDQGPGIDPAVLQRAFEWSVRGSHSKGAGLGLYIAAEICRRQNWEIRAERPREGGFAVIVEFAVSH</sequence>
<evidence type="ECO:0000256" key="4">
    <source>
        <dbReference type="ARBA" id="ARBA00022679"/>
    </source>
</evidence>
<protein>
    <recommendedName>
        <fullName evidence="2">histidine kinase</fullName>
        <ecNumber evidence="2">2.7.13.3</ecNumber>
    </recommendedName>
</protein>
<evidence type="ECO:0000256" key="5">
    <source>
        <dbReference type="ARBA" id="ARBA00022692"/>
    </source>
</evidence>
<comment type="caution">
    <text evidence="10">The sequence shown here is derived from an EMBL/GenBank/DDBJ whole genome shotgun (WGS) entry which is preliminary data.</text>
</comment>
<keyword evidence="8" id="KW-0472">Membrane</keyword>
<dbReference type="PANTHER" id="PTHR45436:SF5">
    <property type="entry name" value="SENSOR HISTIDINE KINASE TRCS"/>
    <property type="match status" value="1"/>
</dbReference>
<dbReference type="InterPro" id="IPR003661">
    <property type="entry name" value="HisK_dim/P_dom"/>
</dbReference>
<dbReference type="STRING" id="1317117.ATO7_09852"/>
<keyword evidence="7 8" id="KW-1133">Transmembrane helix</keyword>
<dbReference type="SMART" id="SM00387">
    <property type="entry name" value="HATPase_c"/>
    <property type="match status" value="1"/>
</dbReference>
<name>A0A1Y1SEA9_9GAMM</name>
<dbReference type="SUPFAM" id="SSF47384">
    <property type="entry name" value="Homodimeric domain of signal transducing histidine kinase"/>
    <property type="match status" value="1"/>
</dbReference>
<dbReference type="EMBL" id="AQQV01000002">
    <property type="protein sequence ID" value="ORE87336.1"/>
    <property type="molecule type" value="Genomic_DNA"/>
</dbReference>
<evidence type="ECO:0000256" key="2">
    <source>
        <dbReference type="ARBA" id="ARBA00012438"/>
    </source>
</evidence>
<evidence type="ECO:0000256" key="1">
    <source>
        <dbReference type="ARBA" id="ARBA00000085"/>
    </source>
</evidence>
<dbReference type="RefSeq" id="WP_083561579.1">
    <property type="nucleotide sequence ID" value="NZ_AQQV01000002.1"/>
</dbReference>
<dbReference type="PANTHER" id="PTHR45436">
    <property type="entry name" value="SENSOR HISTIDINE KINASE YKOH"/>
    <property type="match status" value="1"/>
</dbReference>
<dbReference type="Gene3D" id="1.10.287.130">
    <property type="match status" value="1"/>
</dbReference>
<dbReference type="InterPro" id="IPR036890">
    <property type="entry name" value="HATPase_C_sf"/>
</dbReference>
<dbReference type="AlphaFoldDB" id="A0A1Y1SEA9"/>
<accession>A0A1Y1SEA9</accession>
<evidence type="ECO:0000256" key="7">
    <source>
        <dbReference type="ARBA" id="ARBA00022989"/>
    </source>
</evidence>
<evidence type="ECO:0000256" key="8">
    <source>
        <dbReference type="SAM" id="Phobius"/>
    </source>
</evidence>
<dbReference type="CDD" id="cd00082">
    <property type="entry name" value="HisKA"/>
    <property type="match status" value="1"/>
</dbReference>
<keyword evidence="11" id="KW-1185">Reference proteome</keyword>